<sequence length="1279" mass="136225">MLRLRAFRPTPDKVVRLLLHPTYPWLVTADASDNVVVWDWEHRQVIYEVNVRGIDERRTVGAQLQKLAEGEAEPKAKTSESIRGGSVKHVTFYDDDVRFWQAWLSRSAAGEAPVAPNQLYAPVGGGHLTIKGRHFLVVCCENKVIFLDMVSMRARDVPKSVFDNKSPLCVAFLPRSGVVEGPLAAFGGSDGVIRVLSMTLWQLVRRYVGGHKGPISCLMTFLASSGETLLVSGGNDGTLSLWSVDGAQASREALPKLSVKAHDGGVYGIELARVQDEAPQLVSIGADKTLAIWDTVNFKEIRRIKPVSKLACHGVASWCHPRRPNLDLLVCVKDSHIWAIEHSGYGATTRPLCDLTLQVPAPLLASGKKLKAYCMAVHPLQPHLVASGTNLGVILSEFDVKALPAAVPLPSAPGSKEHTVAFAVNSEIRLLSFQLAAPVNPTISNTGVLIELTGRPRSDAPESSSQLQVKQTYKHVQSLAHDSFCCLSTSKSGKYVSIVWPDTPAYQIYRVSDWTCIHSGAARHFAWDSCRERFALIESFPVPRPPPPPKGGSSRKAKEAAAQAAAAAAAAASAAALATVQVCIILDDGMVTTLTNSIENRPEPVIGLQGGALLGVTYKMPRRASTATLGPSGSSLDDPSVIGKGTEAPANFQLYSWETFKPVSGMLPQPDWSAWDQTVEYCALAYQRYVVISSLRPQYRYLGNVAIGAATGGVWHRRQLFLATPTTIECVFVDAGVTALDVERKRRKEEQKARESQAKAFPAHNELALLTVEGPKVVTAERIPLRPPMLQVVRLASFQTAPSVPPFVSMPKISKSEGEVPNPLKEFEEKKVSPEAVIAGGGVSVAVSRLPPEQKRPVGPVVVVGVRDGVLWLVDRYMMAHVIALNHPGIRCRCLAAAGDPVSAVKWAARLGREHHDDLAHFMLGMGYATEALHLPGISKRLEYELAMQSGDLKRALQSLVTLSNSKSIGQDIELSSDAIGVLSITASQQAKAEAVHGIVKFAAEFLNLIDAADATGQADIAGQALKRLAAAGAVEGALQPHELRGLSLRLATHGELTRLAVQTNTMINAGQGHEAALAAALLGDPNLLEKAWLDTGMLAQAALHAHANGRPSLKLIVQQWNKVLQKQYASPADSIPPPATVTPASGADLLVPVGTPPPLTPEKSTPISVSLQQAARKPLIEIIPPGNVIVSGPGSLAAGPPKAGSISQPNLLPAPSAPLMLEAPPQSGVSTANGALILSGSAPPTAPPLEASIVPAVVPAPVLIALPVESKGELISLV</sequence>
<evidence type="ECO:0000313" key="2">
    <source>
        <dbReference type="EMBL" id="CAK9204744.1"/>
    </source>
</evidence>
<evidence type="ECO:0000256" key="1">
    <source>
        <dbReference type="PROSITE-ProRule" id="PRU00221"/>
    </source>
</evidence>
<dbReference type="Gene3D" id="2.130.10.10">
    <property type="entry name" value="YVTN repeat-like/Quinoprotein amine dehydrogenase"/>
    <property type="match status" value="1"/>
</dbReference>
<keyword evidence="3" id="KW-1185">Reference proteome</keyword>
<dbReference type="Gene3D" id="1.25.40.470">
    <property type="match status" value="1"/>
</dbReference>
<dbReference type="InterPro" id="IPR001680">
    <property type="entry name" value="WD40_rpt"/>
</dbReference>
<feature type="repeat" description="WD" evidence="1">
    <location>
        <begin position="208"/>
        <end position="252"/>
    </location>
</feature>
<dbReference type="InterPro" id="IPR036322">
    <property type="entry name" value="WD40_repeat_dom_sf"/>
</dbReference>
<gene>
    <name evidence="2" type="ORF">CSSPTR1EN2_LOCUS7539</name>
</gene>
<organism evidence="2 3">
    <name type="scientific">Sphagnum troendelagicum</name>
    <dbReference type="NCBI Taxonomy" id="128251"/>
    <lineage>
        <taxon>Eukaryota</taxon>
        <taxon>Viridiplantae</taxon>
        <taxon>Streptophyta</taxon>
        <taxon>Embryophyta</taxon>
        <taxon>Bryophyta</taxon>
        <taxon>Sphagnophytina</taxon>
        <taxon>Sphagnopsida</taxon>
        <taxon>Sphagnales</taxon>
        <taxon>Sphagnaceae</taxon>
        <taxon>Sphagnum</taxon>
    </lineage>
</organism>
<dbReference type="SMART" id="SM00320">
    <property type="entry name" value="WD40"/>
    <property type="match status" value="3"/>
</dbReference>
<dbReference type="Pfam" id="PF00400">
    <property type="entry name" value="WD40"/>
    <property type="match status" value="1"/>
</dbReference>
<name>A0ABP0TTP1_9BRYO</name>
<dbReference type="PROSITE" id="PS50082">
    <property type="entry name" value="WD_REPEATS_2"/>
    <property type="match status" value="1"/>
</dbReference>
<dbReference type="SUPFAM" id="SSF50978">
    <property type="entry name" value="WD40 repeat-like"/>
    <property type="match status" value="1"/>
</dbReference>
<dbReference type="InterPro" id="IPR053290">
    <property type="entry name" value="TSET_complex_member"/>
</dbReference>
<dbReference type="Proteomes" id="UP001497512">
    <property type="component" value="Chromosome 14"/>
</dbReference>
<dbReference type="PANTHER" id="PTHR45521:SF2">
    <property type="entry name" value="TRANSDUCIN_WD40 REPEAT-LIKE SUPERFAMILY PROTEIN"/>
    <property type="match status" value="1"/>
</dbReference>
<protein>
    <recommendedName>
        <fullName evidence="4">Transducin/WD40 repeat-like superfamily protein</fullName>
    </recommendedName>
</protein>
<dbReference type="InterPro" id="IPR015943">
    <property type="entry name" value="WD40/YVTN_repeat-like_dom_sf"/>
</dbReference>
<evidence type="ECO:0000313" key="3">
    <source>
        <dbReference type="Proteomes" id="UP001497512"/>
    </source>
</evidence>
<keyword evidence="1" id="KW-0853">WD repeat</keyword>
<dbReference type="EMBL" id="OZ019906">
    <property type="protein sequence ID" value="CAK9204744.1"/>
    <property type="molecule type" value="Genomic_DNA"/>
</dbReference>
<accession>A0ABP0TTP1</accession>
<reference evidence="2" key="1">
    <citation type="submission" date="2024-02" db="EMBL/GenBank/DDBJ databases">
        <authorList>
            <consortium name="ELIXIR-Norway"/>
            <consortium name="Elixir Norway"/>
        </authorList>
    </citation>
    <scope>NUCLEOTIDE SEQUENCE</scope>
</reference>
<evidence type="ECO:0008006" key="4">
    <source>
        <dbReference type="Google" id="ProtNLM"/>
    </source>
</evidence>
<dbReference type="PANTHER" id="PTHR45521">
    <property type="entry name" value="TSET COMPLEX MEMBER TSTF"/>
    <property type="match status" value="1"/>
</dbReference>
<proteinExistence type="predicted"/>